<keyword evidence="5" id="KW-0238">DNA-binding</keyword>
<comment type="subcellular location">
    <subcellularLocation>
        <location evidence="1">Nucleus</location>
    </subcellularLocation>
</comment>
<evidence type="ECO:0000259" key="7">
    <source>
        <dbReference type="Pfam" id="PF14372"/>
    </source>
</evidence>
<evidence type="ECO:0000256" key="3">
    <source>
        <dbReference type="ARBA" id="ARBA00022771"/>
    </source>
</evidence>
<dbReference type="SUPFAM" id="SSF53098">
    <property type="entry name" value="Ribonuclease H-like"/>
    <property type="match status" value="1"/>
</dbReference>
<dbReference type="GO" id="GO:0008270">
    <property type="term" value="F:zinc ion binding"/>
    <property type="evidence" value="ECO:0007669"/>
    <property type="project" value="UniProtKB-KW"/>
</dbReference>
<evidence type="ECO:0000256" key="6">
    <source>
        <dbReference type="ARBA" id="ARBA00023242"/>
    </source>
</evidence>
<accession>A0A9Q1JS08</accession>
<dbReference type="GO" id="GO:0003677">
    <property type="term" value="F:DNA binding"/>
    <property type="evidence" value="ECO:0007669"/>
    <property type="project" value="UniProtKB-KW"/>
</dbReference>
<evidence type="ECO:0000313" key="9">
    <source>
        <dbReference type="Proteomes" id="UP001153076"/>
    </source>
</evidence>
<evidence type="ECO:0000256" key="2">
    <source>
        <dbReference type="ARBA" id="ARBA00022723"/>
    </source>
</evidence>
<dbReference type="PANTHER" id="PTHR46481:SF10">
    <property type="entry name" value="ZINC FINGER BED DOMAIN-CONTAINING PROTEIN 39"/>
    <property type="match status" value="1"/>
</dbReference>
<keyword evidence="4" id="KW-0862">Zinc</keyword>
<keyword evidence="9" id="KW-1185">Reference proteome</keyword>
<sequence>MDCMQVHDIEKKKLKGTLKNVEKVFTISIDNATANDSCIHIMKDTIVRSRKLPCGGKLFHARCVAHMWLTFYTLWFSIGLQEIKNVIENIHDSVDYITGSEARMKLFAEIAQELQIPHRKLVHKCKTRWNSTYEMLTTPIKFKDIFPRYAERDPSYEYLPHNEVFKSATNIISRLEYPTSNLFLSYVSAIKEMLDKHQYSSDEFICSLVRNMKDKFDKYWCKCNLLMSMAIVLDPRLEMGPIEFTFRCLYPPHEVRDDLYELHAKYTSEIGSCTEDIGESESRSCVKNDMIDPMSSLRQQASTQKVVQRRKLDLELYFELGSYTMTPTYALSFDILSWWKQRQEKYGVYVKWPLTFLYH</sequence>
<dbReference type="OrthoDB" id="2610923at2759"/>
<dbReference type="InterPro" id="IPR012337">
    <property type="entry name" value="RNaseH-like_sf"/>
</dbReference>
<dbReference type="Pfam" id="PF14372">
    <property type="entry name" value="hAT-like_RNase-H"/>
    <property type="match status" value="1"/>
</dbReference>
<gene>
    <name evidence="8" type="ORF">Cgig2_025348</name>
</gene>
<dbReference type="InterPro" id="IPR052035">
    <property type="entry name" value="ZnF_BED_domain_contain"/>
</dbReference>
<dbReference type="InterPro" id="IPR025525">
    <property type="entry name" value="hAT-like_transposase_RNase-H"/>
</dbReference>
<dbReference type="PANTHER" id="PTHR46481">
    <property type="entry name" value="ZINC FINGER BED DOMAIN-CONTAINING PROTEIN 4"/>
    <property type="match status" value="1"/>
</dbReference>
<keyword evidence="2" id="KW-0479">Metal-binding</keyword>
<protein>
    <recommendedName>
        <fullName evidence="7">hAT-like transposase RNase-H fold domain-containing protein</fullName>
    </recommendedName>
</protein>
<reference evidence="8" key="1">
    <citation type="submission" date="2022-04" db="EMBL/GenBank/DDBJ databases">
        <title>Carnegiea gigantea Genome sequencing and assembly v2.</title>
        <authorList>
            <person name="Copetti D."/>
            <person name="Sanderson M.J."/>
            <person name="Burquez A."/>
            <person name="Wojciechowski M.F."/>
        </authorList>
    </citation>
    <scope>NUCLEOTIDE SEQUENCE</scope>
    <source>
        <strain evidence="8">SGP5-SGP5p</strain>
        <tissue evidence="8">Aerial part</tissue>
    </source>
</reference>
<evidence type="ECO:0000313" key="8">
    <source>
        <dbReference type="EMBL" id="KAJ8429918.1"/>
    </source>
</evidence>
<dbReference type="AlphaFoldDB" id="A0A9Q1JS08"/>
<evidence type="ECO:0000256" key="1">
    <source>
        <dbReference type="ARBA" id="ARBA00004123"/>
    </source>
</evidence>
<keyword evidence="3" id="KW-0863">Zinc-finger</keyword>
<dbReference type="GO" id="GO:0005634">
    <property type="term" value="C:nucleus"/>
    <property type="evidence" value="ECO:0007669"/>
    <property type="project" value="UniProtKB-SubCell"/>
</dbReference>
<evidence type="ECO:0000256" key="4">
    <source>
        <dbReference type="ARBA" id="ARBA00022833"/>
    </source>
</evidence>
<evidence type="ECO:0000256" key="5">
    <source>
        <dbReference type="ARBA" id="ARBA00023125"/>
    </source>
</evidence>
<comment type="caution">
    <text evidence="8">The sequence shown here is derived from an EMBL/GenBank/DDBJ whole genome shotgun (WGS) entry which is preliminary data.</text>
</comment>
<keyword evidence="6" id="KW-0539">Nucleus</keyword>
<dbReference type="Proteomes" id="UP001153076">
    <property type="component" value="Unassembled WGS sequence"/>
</dbReference>
<name>A0A9Q1JS08_9CARY</name>
<feature type="domain" description="hAT-like transposase RNase-H fold" evidence="7">
    <location>
        <begin position="175"/>
        <end position="266"/>
    </location>
</feature>
<dbReference type="EMBL" id="JAKOGI010000846">
    <property type="protein sequence ID" value="KAJ8429918.1"/>
    <property type="molecule type" value="Genomic_DNA"/>
</dbReference>
<organism evidence="8 9">
    <name type="scientific">Carnegiea gigantea</name>
    <dbReference type="NCBI Taxonomy" id="171969"/>
    <lineage>
        <taxon>Eukaryota</taxon>
        <taxon>Viridiplantae</taxon>
        <taxon>Streptophyta</taxon>
        <taxon>Embryophyta</taxon>
        <taxon>Tracheophyta</taxon>
        <taxon>Spermatophyta</taxon>
        <taxon>Magnoliopsida</taxon>
        <taxon>eudicotyledons</taxon>
        <taxon>Gunneridae</taxon>
        <taxon>Pentapetalae</taxon>
        <taxon>Caryophyllales</taxon>
        <taxon>Cactineae</taxon>
        <taxon>Cactaceae</taxon>
        <taxon>Cactoideae</taxon>
        <taxon>Echinocereeae</taxon>
        <taxon>Carnegiea</taxon>
    </lineage>
</organism>
<proteinExistence type="predicted"/>